<gene>
    <name evidence="6" type="ORF">SELMODRAFT_416842</name>
</gene>
<protein>
    <recommendedName>
        <fullName evidence="4">Large ribosomal subunit protein uL30m</fullName>
    </recommendedName>
</protein>
<dbReference type="EMBL" id="GL377597">
    <property type="protein sequence ID" value="EFJ22068.1"/>
    <property type="molecule type" value="Genomic_DNA"/>
</dbReference>
<dbReference type="PANTHER" id="PTHR15892">
    <property type="entry name" value="MITOCHONDRIAL RIBOSOMAL PROTEIN L30"/>
    <property type="match status" value="1"/>
</dbReference>
<feature type="domain" description="Large ribosomal subunit protein uL30-like ferredoxin-like fold" evidence="5">
    <location>
        <begin position="11"/>
        <end position="61"/>
    </location>
</feature>
<dbReference type="GO" id="GO:0005739">
    <property type="term" value="C:mitochondrion"/>
    <property type="evidence" value="ECO:0000318"/>
    <property type="project" value="GO_Central"/>
</dbReference>
<dbReference type="InterPro" id="IPR036919">
    <property type="entry name" value="Ribo_uL30_ferredoxin-like_sf"/>
</dbReference>
<keyword evidence="7" id="KW-1185">Reference proteome</keyword>
<keyword evidence="2" id="KW-0689">Ribosomal protein</keyword>
<dbReference type="PANTHER" id="PTHR15892:SF2">
    <property type="entry name" value="LARGE RIBOSOMAL SUBUNIT PROTEIN UL30M"/>
    <property type="match status" value="1"/>
</dbReference>
<dbReference type="Proteomes" id="UP000001514">
    <property type="component" value="Unassembled WGS sequence"/>
</dbReference>
<reference evidence="6 7" key="1">
    <citation type="journal article" date="2011" name="Science">
        <title>The Selaginella genome identifies genetic changes associated with the evolution of vascular plants.</title>
        <authorList>
            <person name="Banks J.A."/>
            <person name="Nishiyama T."/>
            <person name="Hasebe M."/>
            <person name="Bowman J.L."/>
            <person name="Gribskov M."/>
            <person name="dePamphilis C."/>
            <person name="Albert V.A."/>
            <person name="Aono N."/>
            <person name="Aoyama T."/>
            <person name="Ambrose B.A."/>
            <person name="Ashton N.W."/>
            <person name="Axtell M.J."/>
            <person name="Barker E."/>
            <person name="Barker M.S."/>
            <person name="Bennetzen J.L."/>
            <person name="Bonawitz N.D."/>
            <person name="Chapple C."/>
            <person name="Cheng C."/>
            <person name="Correa L.G."/>
            <person name="Dacre M."/>
            <person name="DeBarry J."/>
            <person name="Dreyer I."/>
            <person name="Elias M."/>
            <person name="Engstrom E.M."/>
            <person name="Estelle M."/>
            <person name="Feng L."/>
            <person name="Finet C."/>
            <person name="Floyd S.K."/>
            <person name="Frommer W.B."/>
            <person name="Fujita T."/>
            <person name="Gramzow L."/>
            <person name="Gutensohn M."/>
            <person name="Harholt J."/>
            <person name="Hattori M."/>
            <person name="Heyl A."/>
            <person name="Hirai T."/>
            <person name="Hiwatashi Y."/>
            <person name="Ishikawa M."/>
            <person name="Iwata M."/>
            <person name="Karol K.G."/>
            <person name="Koehler B."/>
            <person name="Kolukisaoglu U."/>
            <person name="Kubo M."/>
            <person name="Kurata T."/>
            <person name="Lalonde S."/>
            <person name="Li K."/>
            <person name="Li Y."/>
            <person name="Litt A."/>
            <person name="Lyons E."/>
            <person name="Manning G."/>
            <person name="Maruyama T."/>
            <person name="Michael T.P."/>
            <person name="Mikami K."/>
            <person name="Miyazaki S."/>
            <person name="Morinaga S."/>
            <person name="Murata T."/>
            <person name="Mueller-Roeber B."/>
            <person name="Nelson D.R."/>
            <person name="Obara M."/>
            <person name="Oguri Y."/>
            <person name="Olmstead R.G."/>
            <person name="Onodera N."/>
            <person name="Petersen B.L."/>
            <person name="Pils B."/>
            <person name="Prigge M."/>
            <person name="Rensing S.A."/>
            <person name="Riano-Pachon D.M."/>
            <person name="Roberts A.W."/>
            <person name="Sato Y."/>
            <person name="Scheller H.V."/>
            <person name="Schulz B."/>
            <person name="Schulz C."/>
            <person name="Shakirov E.V."/>
            <person name="Shibagaki N."/>
            <person name="Shinohara N."/>
            <person name="Shippen D.E."/>
            <person name="Soerensen I."/>
            <person name="Sotooka R."/>
            <person name="Sugimoto N."/>
            <person name="Sugita M."/>
            <person name="Sumikawa N."/>
            <person name="Tanurdzic M."/>
            <person name="Theissen G."/>
            <person name="Ulvskov P."/>
            <person name="Wakazuki S."/>
            <person name="Weng J.K."/>
            <person name="Willats W.W."/>
            <person name="Wipf D."/>
            <person name="Wolf P.G."/>
            <person name="Yang L."/>
            <person name="Zimmer A.D."/>
            <person name="Zhu Q."/>
            <person name="Mitros T."/>
            <person name="Hellsten U."/>
            <person name="Loque D."/>
            <person name="Otillar R."/>
            <person name="Salamov A."/>
            <person name="Schmutz J."/>
            <person name="Shapiro H."/>
            <person name="Lindquist E."/>
            <person name="Lucas S."/>
            <person name="Rokhsar D."/>
            <person name="Grigoriev I.V."/>
        </authorList>
    </citation>
    <scope>NUCLEOTIDE SEQUENCE [LARGE SCALE GENOMIC DNA]</scope>
</reference>
<dbReference type="STRING" id="88036.D8S0K6"/>
<evidence type="ECO:0000259" key="5">
    <source>
        <dbReference type="Pfam" id="PF00327"/>
    </source>
</evidence>
<sequence length="166" mass="18783">MSKPAWTTHLVVKLVRGLPGTKQKHRTALVKTLGIPKRGHSVVVKNTPTVLGLIEQVKRLVEVETLEMYMERIQNEILAKKCRPPFVMRHNVPVDQGKESTQKKTVWFYLFLSMVPVFWKSSLGCDDLLETCNDLSYESGTLYADCKGPEKASISLNEYLSNYAGI</sequence>
<evidence type="ECO:0000256" key="2">
    <source>
        <dbReference type="ARBA" id="ARBA00022980"/>
    </source>
</evidence>
<dbReference type="InParanoid" id="D8S0K6"/>
<evidence type="ECO:0000313" key="6">
    <source>
        <dbReference type="EMBL" id="EFJ22068.1"/>
    </source>
</evidence>
<dbReference type="NCBIfam" id="TIGR01308">
    <property type="entry name" value="rpmD_bact"/>
    <property type="match status" value="1"/>
</dbReference>
<name>D8S0K6_SELML</name>
<dbReference type="InterPro" id="IPR005996">
    <property type="entry name" value="Ribosomal_uL30_bac-type"/>
</dbReference>
<dbReference type="GO" id="GO:0003735">
    <property type="term" value="F:structural constituent of ribosome"/>
    <property type="evidence" value="ECO:0007669"/>
    <property type="project" value="InterPro"/>
</dbReference>
<dbReference type="Pfam" id="PF00327">
    <property type="entry name" value="Ribosomal_L30"/>
    <property type="match status" value="1"/>
</dbReference>
<proteinExistence type="inferred from homology"/>
<dbReference type="HOGENOM" id="CLU_1605527_0_0_1"/>
<dbReference type="Gene3D" id="3.30.1390.20">
    <property type="entry name" value="Ribosomal protein L30, ferredoxin-like fold domain"/>
    <property type="match status" value="1"/>
</dbReference>
<dbReference type="GO" id="GO:0006412">
    <property type="term" value="P:translation"/>
    <property type="evidence" value="ECO:0007669"/>
    <property type="project" value="InterPro"/>
</dbReference>
<accession>D8S0K6</accession>
<dbReference type="eggNOG" id="ENOG502SAWA">
    <property type="taxonomic scope" value="Eukaryota"/>
</dbReference>
<comment type="similarity">
    <text evidence="1">Belongs to the universal ribosomal protein uL30 family.</text>
</comment>
<organism evidence="7">
    <name type="scientific">Selaginella moellendorffii</name>
    <name type="common">Spikemoss</name>
    <dbReference type="NCBI Taxonomy" id="88036"/>
    <lineage>
        <taxon>Eukaryota</taxon>
        <taxon>Viridiplantae</taxon>
        <taxon>Streptophyta</taxon>
        <taxon>Embryophyta</taxon>
        <taxon>Tracheophyta</taxon>
        <taxon>Lycopodiopsida</taxon>
        <taxon>Selaginellales</taxon>
        <taxon>Selaginellaceae</taxon>
        <taxon>Selaginella</taxon>
    </lineage>
</organism>
<dbReference type="InterPro" id="IPR016082">
    <property type="entry name" value="Ribosomal_uL30_ferredoxin-like"/>
</dbReference>
<keyword evidence="3" id="KW-0687">Ribonucleoprotein</keyword>
<dbReference type="FunCoup" id="D8S0K6">
    <property type="interactions" value="405"/>
</dbReference>
<dbReference type="GO" id="GO:0015934">
    <property type="term" value="C:large ribosomal subunit"/>
    <property type="evidence" value="ECO:0007669"/>
    <property type="project" value="InterPro"/>
</dbReference>
<dbReference type="KEGG" id="smo:SELMODRAFT_416842"/>
<dbReference type="AlphaFoldDB" id="D8S0K6"/>
<dbReference type="SUPFAM" id="SSF55129">
    <property type="entry name" value="Ribosomal protein L30p/L7e"/>
    <property type="match status" value="1"/>
</dbReference>
<dbReference type="CDD" id="cd00355">
    <property type="entry name" value="Ribosomal_L30_like"/>
    <property type="match status" value="1"/>
</dbReference>
<evidence type="ECO:0000313" key="7">
    <source>
        <dbReference type="Proteomes" id="UP000001514"/>
    </source>
</evidence>
<evidence type="ECO:0000256" key="4">
    <source>
        <dbReference type="ARBA" id="ARBA00035281"/>
    </source>
</evidence>
<evidence type="ECO:0000256" key="1">
    <source>
        <dbReference type="ARBA" id="ARBA00007594"/>
    </source>
</evidence>
<evidence type="ECO:0000256" key="3">
    <source>
        <dbReference type="ARBA" id="ARBA00023274"/>
    </source>
</evidence>
<dbReference type="Gramene" id="EFJ22068">
    <property type="protein sequence ID" value="EFJ22068"/>
    <property type="gene ID" value="SELMODRAFT_416842"/>
</dbReference>